<comment type="caution">
    <text evidence="8">Lacks conserved residue(s) required for the propagation of feature annotation.</text>
</comment>
<dbReference type="GO" id="GO:0005886">
    <property type="term" value="C:plasma membrane"/>
    <property type="evidence" value="ECO:0007669"/>
    <property type="project" value="UniProtKB-SubCell"/>
</dbReference>
<dbReference type="PANTHER" id="PTHR31611:SF0">
    <property type="entry name" value="HIGH-AFFINITY NICKEL TRANSPORT PROTEIN NIC1"/>
    <property type="match status" value="1"/>
</dbReference>
<protein>
    <recommendedName>
        <fullName evidence="8">Nickel/cobalt efflux system</fullName>
    </recommendedName>
</protein>
<feature type="transmembrane region" description="Helical" evidence="8">
    <location>
        <begin position="119"/>
        <end position="145"/>
    </location>
</feature>
<keyword evidence="3 8" id="KW-0813">Transport</keyword>
<dbReference type="GO" id="GO:0012505">
    <property type="term" value="C:endomembrane system"/>
    <property type="evidence" value="ECO:0007669"/>
    <property type="project" value="UniProtKB-SubCell"/>
</dbReference>
<name>A0A812YH12_9DINO</name>
<dbReference type="InterPro" id="IPR004688">
    <property type="entry name" value="Ni/Co_transpt"/>
</dbReference>
<feature type="transmembrane region" description="Helical" evidence="8">
    <location>
        <begin position="72"/>
        <end position="99"/>
    </location>
</feature>
<sequence>FPVGFAFGLGFETSSEVAVLAMALTLDCQGMLAWVMLLPFMFLVGMCLIDTANGILMAWVYGSGKDGNKQRLYYNMVVTATSAAIALLVGVLELLGVIATREDLHGPFWDFIVELNNDFETVGIVIVVFFLSIAMAAYVGFKYLFPNEEALLHHRVSVHGLLS</sequence>
<dbReference type="InterPro" id="IPR011541">
    <property type="entry name" value="Ni/Co_transpt_high_affinity"/>
</dbReference>
<reference evidence="9" key="1">
    <citation type="submission" date="2021-02" db="EMBL/GenBank/DDBJ databases">
        <authorList>
            <person name="Dougan E. K."/>
            <person name="Rhodes N."/>
            <person name="Thang M."/>
            <person name="Chan C."/>
        </authorList>
    </citation>
    <scope>NUCLEOTIDE SEQUENCE</scope>
</reference>
<dbReference type="Proteomes" id="UP000601435">
    <property type="component" value="Unassembled WGS sequence"/>
</dbReference>
<evidence type="ECO:0000256" key="5">
    <source>
        <dbReference type="ARBA" id="ARBA00022692"/>
    </source>
</evidence>
<dbReference type="GO" id="GO:0015099">
    <property type="term" value="F:nickel cation transmembrane transporter activity"/>
    <property type="evidence" value="ECO:0007669"/>
    <property type="project" value="UniProtKB-UniRule"/>
</dbReference>
<keyword evidence="6 8" id="KW-1133">Transmembrane helix</keyword>
<evidence type="ECO:0000256" key="4">
    <source>
        <dbReference type="ARBA" id="ARBA00022596"/>
    </source>
</evidence>
<evidence type="ECO:0000256" key="2">
    <source>
        <dbReference type="ARBA" id="ARBA00010892"/>
    </source>
</evidence>
<keyword evidence="5 8" id="KW-0812">Transmembrane</keyword>
<evidence type="ECO:0000256" key="7">
    <source>
        <dbReference type="ARBA" id="ARBA00023136"/>
    </source>
</evidence>
<dbReference type="PANTHER" id="PTHR31611">
    <property type="entry name" value="HIGH-AFFINITY NICKEL TRANSPORT PROTEIN NIC1"/>
    <property type="match status" value="1"/>
</dbReference>
<evidence type="ECO:0000313" key="9">
    <source>
        <dbReference type="EMBL" id="CAE7776952.1"/>
    </source>
</evidence>
<evidence type="ECO:0000256" key="1">
    <source>
        <dbReference type="ARBA" id="ARBA00004127"/>
    </source>
</evidence>
<keyword evidence="4" id="KW-0533">Nickel</keyword>
<keyword evidence="7 8" id="KW-0472">Membrane</keyword>
<comment type="caution">
    <text evidence="9">The sequence shown here is derived from an EMBL/GenBank/DDBJ whole genome shotgun (WGS) entry which is preliminary data.</text>
</comment>
<proteinExistence type="inferred from homology"/>
<evidence type="ECO:0000256" key="3">
    <source>
        <dbReference type="ARBA" id="ARBA00022448"/>
    </source>
</evidence>
<comment type="similarity">
    <text evidence="2 8">Belongs to the NiCoT transporter (TC 2.A.52) family.</text>
</comment>
<feature type="transmembrane region" description="Helical" evidence="8">
    <location>
        <begin position="33"/>
        <end position="60"/>
    </location>
</feature>
<keyword evidence="10" id="KW-1185">Reference proteome</keyword>
<evidence type="ECO:0000313" key="10">
    <source>
        <dbReference type="Proteomes" id="UP000601435"/>
    </source>
</evidence>
<gene>
    <name evidence="9" type="primary">nixA</name>
    <name evidence="9" type="ORF">SNEC2469_LOCUS22744</name>
</gene>
<accession>A0A812YH12</accession>
<feature type="non-terminal residue" evidence="9">
    <location>
        <position position="1"/>
    </location>
</feature>
<dbReference type="AlphaFoldDB" id="A0A812YH12"/>
<dbReference type="EMBL" id="CAJNJA010041672">
    <property type="protein sequence ID" value="CAE7776952.1"/>
    <property type="molecule type" value="Genomic_DNA"/>
</dbReference>
<dbReference type="Pfam" id="PF03824">
    <property type="entry name" value="NicO"/>
    <property type="match status" value="1"/>
</dbReference>
<comment type="subcellular location">
    <subcellularLocation>
        <location evidence="8">Cell membrane</location>
        <topology evidence="8">Multi-pass membrane protein</topology>
    </subcellularLocation>
    <subcellularLocation>
        <location evidence="1">Endomembrane system</location>
        <topology evidence="1">Multi-pass membrane protein</topology>
    </subcellularLocation>
</comment>
<evidence type="ECO:0000256" key="6">
    <source>
        <dbReference type="ARBA" id="ARBA00022989"/>
    </source>
</evidence>
<organism evidence="9 10">
    <name type="scientific">Symbiodinium necroappetens</name>
    <dbReference type="NCBI Taxonomy" id="1628268"/>
    <lineage>
        <taxon>Eukaryota</taxon>
        <taxon>Sar</taxon>
        <taxon>Alveolata</taxon>
        <taxon>Dinophyceae</taxon>
        <taxon>Suessiales</taxon>
        <taxon>Symbiodiniaceae</taxon>
        <taxon>Symbiodinium</taxon>
    </lineage>
</organism>
<evidence type="ECO:0000256" key="8">
    <source>
        <dbReference type="RuleBase" id="RU362101"/>
    </source>
</evidence>
<dbReference type="OrthoDB" id="5197598at2759"/>